<accession>A0A8C7JNK0</accession>
<evidence type="ECO:0008006" key="3">
    <source>
        <dbReference type="Google" id="ProtNLM"/>
    </source>
</evidence>
<organism evidence="1 2">
    <name type="scientific">Oncorhynchus kisutch</name>
    <name type="common">Coho salmon</name>
    <name type="synonym">Salmo kisutch</name>
    <dbReference type="NCBI Taxonomy" id="8019"/>
    <lineage>
        <taxon>Eukaryota</taxon>
        <taxon>Metazoa</taxon>
        <taxon>Chordata</taxon>
        <taxon>Craniata</taxon>
        <taxon>Vertebrata</taxon>
        <taxon>Euteleostomi</taxon>
        <taxon>Actinopterygii</taxon>
        <taxon>Neopterygii</taxon>
        <taxon>Teleostei</taxon>
        <taxon>Protacanthopterygii</taxon>
        <taxon>Salmoniformes</taxon>
        <taxon>Salmonidae</taxon>
        <taxon>Salmoninae</taxon>
        <taxon>Oncorhynchus</taxon>
    </lineage>
</organism>
<dbReference type="Proteomes" id="UP000694557">
    <property type="component" value="Unassembled WGS sequence"/>
</dbReference>
<dbReference type="PANTHER" id="PTHR46885:SF1">
    <property type="entry name" value="PROTEIN ANKUB1"/>
    <property type="match status" value="1"/>
</dbReference>
<reference evidence="1" key="1">
    <citation type="submission" date="2025-05" db="UniProtKB">
        <authorList>
            <consortium name="Ensembl"/>
        </authorList>
    </citation>
    <scope>IDENTIFICATION</scope>
</reference>
<evidence type="ECO:0000313" key="2">
    <source>
        <dbReference type="Proteomes" id="UP000694557"/>
    </source>
</evidence>
<dbReference type="AlphaFoldDB" id="A0A8C7JNK0"/>
<name>A0A8C7JNK0_ONCKI</name>
<evidence type="ECO:0000313" key="1">
    <source>
        <dbReference type="Ensembl" id="ENSOKIP00005090363.1"/>
    </source>
</evidence>
<proteinExistence type="predicted"/>
<protein>
    <recommendedName>
        <fullName evidence="3">Ubiquitin-like domain-containing protein</fullName>
    </recommendedName>
</protein>
<keyword evidence="2" id="KW-1185">Reference proteome</keyword>
<dbReference type="InterPro" id="IPR042788">
    <property type="entry name" value="ANKUB1"/>
</dbReference>
<dbReference type="GeneTree" id="ENSGT00390000007965"/>
<dbReference type="Ensembl" id="ENSOKIT00005096577.1">
    <property type="protein sequence ID" value="ENSOKIP00005090363.1"/>
    <property type="gene ID" value="ENSOKIG00005039378.1"/>
</dbReference>
<dbReference type="Ensembl" id="ENSOKIT00005100570.1">
    <property type="protein sequence ID" value="ENSOKIP00005094063.1"/>
    <property type="gene ID" value="ENSOKIG00005041067.1"/>
</dbReference>
<sequence>MVNIDICLGGTPSITAPSVLSPLTLIVWDTQLRLIVFPIFFLWQDYFHVQLYAGAILRDSWVLTDVGITPSSAICCLLKREPVVRVFSAVTGETLSVSGTVFLLSTSVARLMTLVSQQCGLPVSSFRLSSPTGLQLYDCNRLHDYAIDLGATLRLDTWDGWAEFLRGCFLGHRLTVQRHLSRERPVMRSEYTSTH</sequence>
<dbReference type="PANTHER" id="PTHR46885">
    <property type="entry name" value="PROTEIN ANKUB1"/>
    <property type="match status" value="1"/>
</dbReference>